<comment type="caution">
    <text evidence="2">The sequence shown here is derived from an EMBL/GenBank/DDBJ whole genome shotgun (WGS) entry which is preliminary data.</text>
</comment>
<keyword evidence="1" id="KW-0472">Membrane</keyword>
<accession>A0AAV5X1Y4</accession>
<evidence type="ECO:0000313" key="3">
    <source>
        <dbReference type="Proteomes" id="UP001432322"/>
    </source>
</evidence>
<reference evidence="2" key="1">
    <citation type="submission" date="2023-10" db="EMBL/GenBank/DDBJ databases">
        <title>Genome assembly of Pristionchus species.</title>
        <authorList>
            <person name="Yoshida K."/>
            <person name="Sommer R.J."/>
        </authorList>
    </citation>
    <scope>NUCLEOTIDE SEQUENCE</scope>
    <source>
        <strain evidence="2">RS5133</strain>
    </source>
</reference>
<dbReference type="AlphaFoldDB" id="A0AAV5X1Y4"/>
<gene>
    <name evidence="2" type="ORF">PFISCL1PPCAC_28302</name>
</gene>
<keyword evidence="1" id="KW-0812">Transmembrane</keyword>
<evidence type="ECO:0000256" key="1">
    <source>
        <dbReference type="SAM" id="Phobius"/>
    </source>
</evidence>
<feature type="non-terminal residue" evidence="2">
    <location>
        <position position="1"/>
    </location>
</feature>
<sequence length="114" mass="12789">ISQCTLRVYCARFAFSNTSRNPSFRNSIDKHQSLKSTNMHLSASTTDPNPALLTFVLILICIMLGLIIVFTVVHCAIFCGLTISKLRKTMKNSVRQNEGRLPYFVLSDYSETAP</sequence>
<protein>
    <submittedName>
        <fullName evidence="2">Uncharacterized protein</fullName>
    </submittedName>
</protein>
<organism evidence="2 3">
    <name type="scientific">Pristionchus fissidentatus</name>
    <dbReference type="NCBI Taxonomy" id="1538716"/>
    <lineage>
        <taxon>Eukaryota</taxon>
        <taxon>Metazoa</taxon>
        <taxon>Ecdysozoa</taxon>
        <taxon>Nematoda</taxon>
        <taxon>Chromadorea</taxon>
        <taxon>Rhabditida</taxon>
        <taxon>Rhabditina</taxon>
        <taxon>Diplogasteromorpha</taxon>
        <taxon>Diplogasteroidea</taxon>
        <taxon>Neodiplogasteridae</taxon>
        <taxon>Pristionchus</taxon>
    </lineage>
</organism>
<proteinExistence type="predicted"/>
<keyword evidence="3" id="KW-1185">Reference proteome</keyword>
<keyword evidence="1" id="KW-1133">Transmembrane helix</keyword>
<feature type="transmembrane region" description="Helical" evidence="1">
    <location>
        <begin position="51"/>
        <end position="83"/>
    </location>
</feature>
<name>A0AAV5X1Y4_9BILA</name>
<evidence type="ECO:0000313" key="2">
    <source>
        <dbReference type="EMBL" id="GMT37005.1"/>
    </source>
</evidence>
<dbReference type="EMBL" id="BTSY01000007">
    <property type="protein sequence ID" value="GMT37005.1"/>
    <property type="molecule type" value="Genomic_DNA"/>
</dbReference>
<feature type="non-terminal residue" evidence="2">
    <location>
        <position position="114"/>
    </location>
</feature>
<dbReference type="Proteomes" id="UP001432322">
    <property type="component" value="Unassembled WGS sequence"/>
</dbReference>